<keyword evidence="1" id="KW-0812">Transmembrane</keyword>
<keyword evidence="1" id="KW-1133">Transmembrane helix</keyword>
<proteinExistence type="predicted"/>
<name>A0A0F9TXB9_9ZZZZ</name>
<feature type="transmembrane region" description="Helical" evidence="1">
    <location>
        <begin position="7"/>
        <end position="29"/>
    </location>
</feature>
<evidence type="ECO:0000256" key="1">
    <source>
        <dbReference type="SAM" id="Phobius"/>
    </source>
</evidence>
<evidence type="ECO:0000313" key="2">
    <source>
        <dbReference type="EMBL" id="KKN79602.1"/>
    </source>
</evidence>
<keyword evidence="1" id="KW-0472">Membrane</keyword>
<accession>A0A0F9TXB9</accession>
<dbReference type="AlphaFoldDB" id="A0A0F9TXB9"/>
<dbReference type="EMBL" id="LAZR01000244">
    <property type="protein sequence ID" value="KKN79602.1"/>
    <property type="molecule type" value="Genomic_DNA"/>
</dbReference>
<gene>
    <name evidence="2" type="ORF">LCGC14_0338060</name>
</gene>
<comment type="caution">
    <text evidence="2">The sequence shown here is derived from an EMBL/GenBank/DDBJ whole genome shotgun (WGS) entry which is preliminary data.</text>
</comment>
<reference evidence="2" key="1">
    <citation type="journal article" date="2015" name="Nature">
        <title>Complex archaea that bridge the gap between prokaryotes and eukaryotes.</title>
        <authorList>
            <person name="Spang A."/>
            <person name="Saw J.H."/>
            <person name="Jorgensen S.L."/>
            <person name="Zaremba-Niedzwiedzka K."/>
            <person name="Martijn J."/>
            <person name="Lind A.E."/>
            <person name="van Eijk R."/>
            <person name="Schleper C."/>
            <person name="Guy L."/>
            <person name="Ettema T.J."/>
        </authorList>
    </citation>
    <scope>NUCLEOTIDE SEQUENCE</scope>
</reference>
<sequence length="30" mass="3591">MGTAKRVFLWFVAYNASRFIVMFIAMYGYH</sequence>
<organism evidence="2">
    <name type="scientific">marine sediment metagenome</name>
    <dbReference type="NCBI Taxonomy" id="412755"/>
    <lineage>
        <taxon>unclassified sequences</taxon>
        <taxon>metagenomes</taxon>
        <taxon>ecological metagenomes</taxon>
    </lineage>
</organism>
<protein>
    <submittedName>
        <fullName evidence="2">Uncharacterized protein</fullName>
    </submittedName>
</protein>